<accession>A0A6J6FUC5</accession>
<reference evidence="7" key="1">
    <citation type="submission" date="2020-05" db="EMBL/GenBank/DDBJ databases">
        <authorList>
            <person name="Chiriac C."/>
            <person name="Salcher M."/>
            <person name="Ghai R."/>
            <person name="Kavagutti S V."/>
        </authorList>
    </citation>
    <scope>NUCLEOTIDE SEQUENCE</scope>
</reference>
<dbReference type="CDD" id="cd06354">
    <property type="entry name" value="PBP1_PrnA-like"/>
    <property type="match status" value="1"/>
</dbReference>
<dbReference type="PANTHER" id="PTHR34296">
    <property type="entry name" value="TRANSCRIPTIONAL ACTIVATOR PROTEIN MED"/>
    <property type="match status" value="1"/>
</dbReference>
<proteinExistence type="predicted"/>
<dbReference type="EMBL" id="CAEZUC010000084">
    <property type="protein sequence ID" value="CAB4591279.1"/>
    <property type="molecule type" value="Genomic_DNA"/>
</dbReference>
<keyword evidence="3" id="KW-0732">Signal</keyword>
<dbReference type="GO" id="GO:0005886">
    <property type="term" value="C:plasma membrane"/>
    <property type="evidence" value="ECO:0007669"/>
    <property type="project" value="UniProtKB-SubCell"/>
</dbReference>
<evidence type="ECO:0000313" key="8">
    <source>
        <dbReference type="EMBL" id="CAB4942847.1"/>
    </source>
</evidence>
<evidence type="ECO:0000256" key="3">
    <source>
        <dbReference type="ARBA" id="ARBA00022729"/>
    </source>
</evidence>
<feature type="domain" description="ABC transporter substrate-binding protein PnrA-like" evidence="6">
    <location>
        <begin position="35"/>
        <end position="272"/>
    </location>
</feature>
<evidence type="ECO:0000256" key="4">
    <source>
        <dbReference type="ARBA" id="ARBA00023136"/>
    </source>
</evidence>
<evidence type="ECO:0000256" key="1">
    <source>
        <dbReference type="ARBA" id="ARBA00004236"/>
    </source>
</evidence>
<comment type="subcellular location">
    <subcellularLocation>
        <location evidence="1">Cell membrane</location>
    </subcellularLocation>
</comment>
<dbReference type="InterPro" id="IPR050957">
    <property type="entry name" value="BMP_lipoprotein"/>
</dbReference>
<dbReference type="InterPro" id="IPR003760">
    <property type="entry name" value="PnrA-like"/>
</dbReference>
<dbReference type="PANTHER" id="PTHR34296:SF2">
    <property type="entry name" value="ABC TRANSPORTER GUANOSINE-BINDING PROTEIN NUPN"/>
    <property type="match status" value="1"/>
</dbReference>
<name>A0A6J6FUC5_9ZZZZ</name>
<evidence type="ECO:0000313" key="7">
    <source>
        <dbReference type="EMBL" id="CAB4591279.1"/>
    </source>
</evidence>
<evidence type="ECO:0000259" key="6">
    <source>
        <dbReference type="Pfam" id="PF02608"/>
    </source>
</evidence>
<keyword evidence="4" id="KW-0472">Membrane</keyword>
<dbReference type="PRINTS" id="PR01733">
    <property type="entry name" value="LIPPROTEIN48"/>
</dbReference>
<keyword evidence="5" id="KW-0449">Lipoprotein</keyword>
<protein>
    <submittedName>
        <fullName evidence="7">Unannotated protein</fullName>
    </submittedName>
</protein>
<dbReference type="EMBL" id="CAFBNN010000002">
    <property type="protein sequence ID" value="CAB4942847.1"/>
    <property type="molecule type" value="Genomic_DNA"/>
</dbReference>
<keyword evidence="2" id="KW-1003">Cell membrane</keyword>
<dbReference type="Pfam" id="PF02608">
    <property type="entry name" value="Bmp"/>
    <property type="match status" value="1"/>
</dbReference>
<evidence type="ECO:0000256" key="5">
    <source>
        <dbReference type="ARBA" id="ARBA00023288"/>
    </source>
</evidence>
<organism evidence="7">
    <name type="scientific">freshwater metagenome</name>
    <dbReference type="NCBI Taxonomy" id="449393"/>
    <lineage>
        <taxon>unclassified sequences</taxon>
        <taxon>metagenomes</taxon>
        <taxon>ecological metagenomes</taxon>
    </lineage>
</organism>
<dbReference type="AlphaFoldDB" id="A0A6J6FUC5"/>
<sequence>MKKSFKFTVAIAAASLVASVAVTPAAHGATKQKVCVALDTAGINDKSFNQSSYDGAKMALQRGFASSIKYAPAKSNADYAPNITKFISEKCTVILGIGFLLGDAIAAAAKANPNVKFGFVDGWGLGSNVKPITYKTDENSFIVGYMAAAMSKTGKVGTYGGLQIPTVTIFMEGFANGVAHYNLIKNKNVRVLGWNTETQTGTFLGGFDDTTKALQTSISLEQQGADFIFPVAGGMQATTAANSQKTKKSSVIWVDAKVMNTGAQYANVTPVSVVKGLAEGVLATIKEAHDGKFSSKPYVGTMANKGVSIALTPAWNNKIPAQLKAEINQLSRDIAAGRILALDPVA</sequence>
<gene>
    <name evidence="7" type="ORF">UFOPK1776_00626</name>
    <name evidence="8" type="ORF">UFOPK3797_00033</name>
</gene>
<dbReference type="Gene3D" id="3.40.50.2300">
    <property type="match status" value="2"/>
</dbReference>
<dbReference type="InterPro" id="IPR008107">
    <property type="entry name" value="Mycoplasma_p48"/>
</dbReference>
<evidence type="ECO:0000256" key="2">
    <source>
        <dbReference type="ARBA" id="ARBA00022475"/>
    </source>
</evidence>